<evidence type="ECO:0000313" key="5">
    <source>
        <dbReference type="Proteomes" id="UP001208041"/>
    </source>
</evidence>
<dbReference type="SUPFAM" id="SSF55729">
    <property type="entry name" value="Acyl-CoA N-acyltransferases (Nat)"/>
    <property type="match status" value="1"/>
</dbReference>
<dbReference type="PROSITE" id="PS51186">
    <property type="entry name" value="GNAT"/>
    <property type="match status" value="1"/>
</dbReference>
<dbReference type="InterPro" id="IPR050680">
    <property type="entry name" value="YpeA/RimI_acetyltransf"/>
</dbReference>
<dbReference type="Pfam" id="PF00583">
    <property type="entry name" value="Acetyltransf_1"/>
    <property type="match status" value="1"/>
</dbReference>
<evidence type="ECO:0000256" key="1">
    <source>
        <dbReference type="ARBA" id="ARBA00022679"/>
    </source>
</evidence>
<dbReference type="RefSeq" id="WP_263951778.1">
    <property type="nucleotide sequence ID" value="NZ_JAOYFC010000001.1"/>
</dbReference>
<dbReference type="InterPro" id="IPR016181">
    <property type="entry name" value="Acyl_CoA_acyltransferase"/>
</dbReference>
<organism evidence="4 5">
    <name type="scientific">Halocynthiibacter halioticoli</name>
    <dbReference type="NCBI Taxonomy" id="2986804"/>
    <lineage>
        <taxon>Bacteria</taxon>
        <taxon>Pseudomonadati</taxon>
        <taxon>Pseudomonadota</taxon>
        <taxon>Alphaproteobacteria</taxon>
        <taxon>Rhodobacterales</taxon>
        <taxon>Paracoccaceae</taxon>
        <taxon>Halocynthiibacter</taxon>
    </lineage>
</organism>
<accession>A0AAE3IXJ1</accession>
<dbReference type="Proteomes" id="UP001208041">
    <property type="component" value="Unassembled WGS sequence"/>
</dbReference>
<keyword evidence="1" id="KW-0808">Transferase</keyword>
<feature type="domain" description="N-acetyltransferase" evidence="3">
    <location>
        <begin position="1"/>
        <end position="175"/>
    </location>
</feature>
<comment type="caution">
    <text evidence="4">The sequence shown here is derived from an EMBL/GenBank/DDBJ whole genome shotgun (WGS) entry which is preliminary data.</text>
</comment>
<sequence length="177" mass="19381">MARPNDMASGGLLFNIWAKASGKGGDPWELGRLQQLDQVDSGWVVIVLDQGDGVEAVLMGQPHPTEPVPTDGVDPIWVPLVELENMVPGCWCLNVIATLPEYRGRGHAALLMQQAEKLAREGHHASIALAVANNNTGAIRLYQKWGFSELARRPMTNGDWDGPEENWVLMVKPLPNN</sequence>
<name>A0AAE3IXJ1_9RHOB</name>
<dbReference type="EMBL" id="JAOYFC010000001">
    <property type="protein sequence ID" value="MCV6822950.1"/>
    <property type="molecule type" value="Genomic_DNA"/>
</dbReference>
<dbReference type="Gene3D" id="3.40.630.30">
    <property type="match status" value="1"/>
</dbReference>
<gene>
    <name evidence="4" type="ORF">OH136_00160</name>
</gene>
<dbReference type="GO" id="GO:0016747">
    <property type="term" value="F:acyltransferase activity, transferring groups other than amino-acyl groups"/>
    <property type="evidence" value="ECO:0007669"/>
    <property type="project" value="InterPro"/>
</dbReference>
<evidence type="ECO:0000259" key="3">
    <source>
        <dbReference type="PROSITE" id="PS51186"/>
    </source>
</evidence>
<evidence type="ECO:0000256" key="2">
    <source>
        <dbReference type="ARBA" id="ARBA00023315"/>
    </source>
</evidence>
<reference evidence="4" key="1">
    <citation type="submission" date="2022-10" db="EMBL/GenBank/DDBJ databases">
        <authorList>
            <person name="Yue Y."/>
        </authorList>
    </citation>
    <scope>NUCLEOTIDE SEQUENCE</scope>
    <source>
        <strain evidence="4">Z654</strain>
    </source>
</reference>
<dbReference type="AlphaFoldDB" id="A0AAE3IXJ1"/>
<proteinExistence type="predicted"/>
<evidence type="ECO:0000313" key="4">
    <source>
        <dbReference type="EMBL" id="MCV6822950.1"/>
    </source>
</evidence>
<keyword evidence="5" id="KW-1185">Reference proteome</keyword>
<protein>
    <submittedName>
        <fullName evidence="4">GNAT family N-acetyltransferase</fullName>
    </submittedName>
</protein>
<dbReference type="CDD" id="cd04301">
    <property type="entry name" value="NAT_SF"/>
    <property type="match status" value="1"/>
</dbReference>
<keyword evidence="2" id="KW-0012">Acyltransferase</keyword>
<dbReference type="InterPro" id="IPR000182">
    <property type="entry name" value="GNAT_dom"/>
</dbReference>
<dbReference type="PANTHER" id="PTHR43420">
    <property type="entry name" value="ACETYLTRANSFERASE"/>
    <property type="match status" value="1"/>
</dbReference>